<gene>
    <name evidence="3" type="ORF">GAZ43_23890</name>
</gene>
<dbReference type="RefSeq" id="WP_008643389.1">
    <property type="nucleotide sequence ID" value="NZ_CP042282.1"/>
</dbReference>
<keyword evidence="3" id="KW-0808">Transferase</keyword>
<dbReference type="PANTHER" id="PTHR23028:SF53">
    <property type="entry name" value="ACYL_TRANSF_3 DOMAIN-CONTAINING PROTEIN"/>
    <property type="match status" value="1"/>
</dbReference>
<feature type="domain" description="Acyltransferase 3" evidence="2">
    <location>
        <begin position="4"/>
        <end position="313"/>
    </location>
</feature>
<accession>A0A6I0YZH5</accession>
<dbReference type="PANTHER" id="PTHR23028">
    <property type="entry name" value="ACETYLTRANSFERASE"/>
    <property type="match status" value="1"/>
</dbReference>
<feature type="transmembrane region" description="Helical" evidence="1">
    <location>
        <begin position="41"/>
        <end position="61"/>
    </location>
</feature>
<feature type="transmembrane region" description="Helical" evidence="1">
    <location>
        <begin position="213"/>
        <end position="232"/>
    </location>
</feature>
<proteinExistence type="predicted"/>
<reference evidence="3 4" key="1">
    <citation type="journal article" date="2019" name="Nat. Med.">
        <title>A library of human gut bacterial isolates paired with longitudinal multiomics data enables mechanistic microbiome research.</title>
        <authorList>
            <person name="Poyet M."/>
            <person name="Groussin M."/>
            <person name="Gibbons S.M."/>
            <person name="Avila-Pacheco J."/>
            <person name="Jiang X."/>
            <person name="Kearney S.M."/>
            <person name="Perrotta A.R."/>
            <person name="Berdy B."/>
            <person name="Zhao S."/>
            <person name="Lieberman T.D."/>
            <person name="Swanson P.K."/>
            <person name="Smith M."/>
            <person name="Roesemann S."/>
            <person name="Alexander J.E."/>
            <person name="Rich S.A."/>
            <person name="Livny J."/>
            <person name="Vlamakis H."/>
            <person name="Clish C."/>
            <person name="Bullock K."/>
            <person name="Deik A."/>
            <person name="Scott J."/>
            <person name="Pierce K.A."/>
            <person name="Xavier R.J."/>
            <person name="Alm E.J."/>
        </authorList>
    </citation>
    <scope>NUCLEOTIDE SEQUENCE [LARGE SCALE GENOMIC DNA]</scope>
    <source>
        <strain evidence="3 4">BIOML-A16</strain>
    </source>
</reference>
<feature type="transmembrane region" description="Helical" evidence="1">
    <location>
        <begin position="301"/>
        <end position="320"/>
    </location>
</feature>
<organism evidence="3 4">
    <name type="scientific">Bacteroides xylanisolvens</name>
    <dbReference type="NCBI Taxonomy" id="371601"/>
    <lineage>
        <taxon>Bacteria</taxon>
        <taxon>Pseudomonadati</taxon>
        <taxon>Bacteroidota</taxon>
        <taxon>Bacteroidia</taxon>
        <taxon>Bacteroidales</taxon>
        <taxon>Bacteroidaceae</taxon>
        <taxon>Bacteroides</taxon>
    </lineage>
</organism>
<feature type="transmembrane region" description="Helical" evidence="1">
    <location>
        <begin position="12"/>
        <end position="35"/>
    </location>
</feature>
<comment type="caution">
    <text evidence="3">The sequence shown here is derived from an EMBL/GenBank/DDBJ whole genome shotgun (WGS) entry which is preliminary data.</text>
</comment>
<evidence type="ECO:0000256" key="1">
    <source>
        <dbReference type="SAM" id="Phobius"/>
    </source>
</evidence>
<keyword evidence="1" id="KW-0812">Transmembrane</keyword>
<dbReference type="AlphaFoldDB" id="A0A6I0YZH5"/>
<keyword evidence="1" id="KW-0472">Membrane</keyword>
<name>A0A6I0YZH5_9BACE</name>
<evidence type="ECO:0000313" key="3">
    <source>
        <dbReference type="EMBL" id="KAB6336080.1"/>
    </source>
</evidence>
<dbReference type="GO" id="GO:0016747">
    <property type="term" value="F:acyltransferase activity, transferring groups other than amino-acyl groups"/>
    <property type="evidence" value="ECO:0007669"/>
    <property type="project" value="InterPro"/>
</dbReference>
<protein>
    <submittedName>
        <fullName evidence="3">Acyltransferase</fullName>
    </submittedName>
</protein>
<dbReference type="Pfam" id="PF01757">
    <property type="entry name" value="Acyl_transf_3"/>
    <property type="match status" value="1"/>
</dbReference>
<dbReference type="Proteomes" id="UP000438288">
    <property type="component" value="Unassembled WGS sequence"/>
</dbReference>
<feature type="transmembrane region" description="Helical" evidence="1">
    <location>
        <begin position="244"/>
        <end position="264"/>
    </location>
</feature>
<sequence>MRNSSIQSLRGICAIVVFLSHSLCMFKSTFVTYLMESPMHLFFDGKCAVYIFFAISGIYYYKKERLQRKTYLNGILKKCIKIYPPYIITLLLAVLLINYTPCTNYNPALFTEWSNSFWHQKINIEELIRQGSILLPRNPDLILPPSWYLTVEVRMFLLMPIVVFIFNYTSWWSLILLLLLSLVVDVSIILTLGFFSIAAFFMKLMSDIHKIEMVFSLYKFPLLLIGLILLNIENVLDIQNSVTAYLMMLGAITIVGVCYANKNLISSNLLVKLGNISYEFYLIHFIVLLSLKPYFTNPYSYILICFIVSLGLSGGIKYVCNGILKCMTFKNNLYV</sequence>
<keyword evidence="3" id="KW-0012">Acyltransferase</keyword>
<evidence type="ECO:0000259" key="2">
    <source>
        <dbReference type="Pfam" id="PF01757"/>
    </source>
</evidence>
<dbReference type="GO" id="GO:0016020">
    <property type="term" value="C:membrane"/>
    <property type="evidence" value="ECO:0007669"/>
    <property type="project" value="TreeGrafter"/>
</dbReference>
<feature type="transmembrane region" description="Helical" evidence="1">
    <location>
        <begin position="171"/>
        <end position="201"/>
    </location>
</feature>
<dbReference type="GO" id="GO:0000271">
    <property type="term" value="P:polysaccharide biosynthetic process"/>
    <property type="evidence" value="ECO:0007669"/>
    <property type="project" value="TreeGrafter"/>
</dbReference>
<keyword evidence="1" id="KW-1133">Transmembrane helix</keyword>
<dbReference type="InterPro" id="IPR050879">
    <property type="entry name" value="Acyltransferase_3"/>
</dbReference>
<evidence type="ECO:0000313" key="4">
    <source>
        <dbReference type="Proteomes" id="UP000438288"/>
    </source>
</evidence>
<dbReference type="EMBL" id="WDCP01000099">
    <property type="protein sequence ID" value="KAB6336080.1"/>
    <property type="molecule type" value="Genomic_DNA"/>
</dbReference>
<feature type="transmembrane region" description="Helical" evidence="1">
    <location>
        <begin position="82"/>
        <end position="100"/>
    </location>
</feature>
<dbReference type="InterPro" id="IPR002656">
    <property type="entry name" value="Acyl_transf_3_dom"/>
</dbReference>